<dbReference type="GO" id="GO:0003676">
    <property type="term" value="F:nucleic acid binding"/>
    <property type="evidence" value="ECO:0007669"/>
    <property type="project" value="InterPro"/>
</dbReference>
<proteinExistence type="predicted"/>
<comment type="subcellular location">
    <subcellularLocation>
        <location evidence="1 3">Cytoplasm</location>
    </subcellularLocation>
</comment>
<dbReference type="InterPro" id="IPR011129">
    <property type="entry name" value="CSD"/>
</dbReference>
<dbReference type="PIRSF" id="PIRSF002599">
    <property type="entry name" value="Cold_shock_A"/>
    <property type="match status" value="1"/>
</dbReference>
<name>A0A1R4G8L3_9MICO</name>
<dbReference type="AlphaFoldDB" id="A0A1R4G8L3"/>
<dbReference type="CDD" id="cd04458">
    <property type="entry name" value="CSP_CDS"/>
    <property type="match status" value="1"/>
</dbReference>
<accession>A0A1R4G8L3</accession>
<dbReference type="SMART" id="SM00357">
    <property type="entry name" value="CSP"/>
    <property type="match status" value="1"/>
</dbReference>
<dbReference type="PRINTS" id="PR00050">
    <property type="entry name" value="COLDSHOCK"/>
</dbReference>
<evidence type="ECO:0000256" key="3">
    <source>
        <dbReference type="RuleBase" id="RU000408"/>
    </source>
</evidence>
<dbReference type="PANTHER" id="PTHR11544">
    <property type="entry name" value="COLD SHOCK DOMAIN CONTAINING PROTEINS"/>
    <property type="match status" value="1"/>
</dbReference>
<dbReference type="InterPro" id="IPR002059">
    <property type="entry name" value="CSP_DNA-bd"/>
</dbReference>
<dbReference type="InterPro" id="IPR050181">
    <property type="entry name" value="Cold_shock_domain"/>
</dbReference>
<dbReference type="PROSITE" id="PS51857">
    <property type="entry name" value="CSD_2"/>
    <property type="match status" value="1"/>
</dbReference>
<dbReference type="EMBL" id="FUHU01000041">
    <property type="protein sequence ID" value="SJM64534.1"/>
    <property type="molecule type" value="Genomic_DNA"/>
</dbReference>
<protein>
    <submittedName>
        <fullName evidence="5">Cold shock protein CspD</fullName>
    </submittedName>
</protein>
<dbReference type="InterPro" id="IPR012340">
    <property type="entry name" value="NA-bd_OB-fold"/>
</dbReference>
<dbReference type="GO" id="GO:0005737">
    <property type="term" value="C:cytoplasm"/>
    <property type="evidence" value="ECO:0007669"/>
    <property type="project" value="UniProtKB-SubCell"/>
</dbReference>
<evidence type="ECO:0000313" key="5">
    <source>
        <dbReference type="EMBL" id="SJM64534.1"/>
    </source>
</evidence>
<gene>
    <name evidence="5" type="ORF">CZ674_09895</name>
</gene>
<dbReference type="InterPro" id="IPR019844">
    <property type="entry name" value="CSD_CS"/>
</dbReference>
<dbReference type="Proteomes" id="UP000195787">
    <property type="component" value="Unassembled WGS sequence"/>
</dbReference>
<dbReference type="SUPFAM" id="SSF50249">
    <property type="entry name" value="Nucleic acid-binding proteins"/>
    <property type="match status" value="1"/>
</dbReference>
<keyword evidence="2" id="KW-0963">Cytoplasm</keyword>
<reference evidence="5 6" key="1">
    <citation type="submission" date="2017-02" db="EMBL/GenBank/DDBJ databases">
        <authorList>
            <person name="Peterson S.W."/>
        </authorList>
    </citation>
    <scope>NUCLEOTIDE SEQUENCE [LARGE SCALE GENOMIC DNA]</scope>
    <source>
        <strain evidence="5 6">LMG 22410</strain>
    </source>
</reference>
<dbReference type="Pfam" id="PF00313">
    <property type="entry name" value="CSD"/>
    <property type="match status" value="1"/>
</dbReference>
<evidence type="ECO:0000259" key="4">
    <source>
        <dbReference type="PROSITE" id="PS51857"/>
    </source>
</evidence>
<evidence type="ECO:0000313" key="6">
    <source>
        <dbReference type="Proteomes" id="UP000195787"/>
    </source>
</evidence>
<dbReference type="InterPro" id="IPR012156">
    <property type="entry name" value="Cold_shock_CspA"/>
</dbReference>
<evidence type="ECO:0000256" key="1">
    <source>
        <dbReference type="ARBA" id="ARBA00004496"/>
    </source>
</evidence>
<organism evidence="5 6">
    <name type="scientific">Agrococcus casei LMG 22410</name>
    <dbReference type="NCBI Taxonomy" id="1255656"/>
    <lineage>
        <taxon>Bacteria</taxon>
        <taxon>Bacillati</taxon>
        <taxon>Actinomycetota</taxon>
        <taxon>Actinomycetes</taxon>
        <taxon>Micrococcales</taxon>
        <taxon>Microbacteriaceae</taxon>
        <taxon>Agrococcus</taxon>
    </lineage>
</organism>
<dbReference type="FunFam" id="2.40.50.140:FF:000006">
    <property type="entry name" value="Cold shock protein CspC"/>
    <property type="match status" value="1"/>
</dbReference>
<keyword evidence="6" id="KW-1185">Reference proteome</keyword>
<dbReference type="PROSITE" id="PS00352">
    <property type="entry name" value="CSD_1"/>
    <property type="match status" value="1"/>
</dbReference>
<evidence type="ECO:0000256" key="2">
    <source>
        <dbReference type="ARBA" id="ARBA00022490"/>
    </source>
</evidence>
<feature type="domain" description="CSD" evidence="4">
    <location>
        <begin position="7"/>
        <end position="72"/>
    </location>
</feature>
<dbReference type="Gene3D" id="2.40.50.140">
    <property type="entry name" value="Nucleic acid-binding proteins"/>
    <property type="match status" value="1"/>
</dbReference>
<sequence>MHWRFNVSIGVVKWFDPGKGFGFIESSDCGSDVFAHFSQIEMEGYRTLRDGQQVEFELSEGPKGASAIDIRPVAAAAPEDALVSN</sequence>